<keyword evidence="4" id="KW-0238">DNA-binding</keyword>
<dbReference type="InterPro" id="IPR009044">
    <property type="entry name" value="ssDNA-bd_transcriptional_reg"/>
</dbReference>
<evidence type="ECO:0000256" key="6">
    <source>
        <dbReference type="ARBA" id="ARBA00023242"/>
    </source>
</evidence>
<keyword evidence="10" id="KW-1185">Reference proteome</keyword>
<dbReference type="EMBL" id="JAFEKC020000004">
    <property type="protein sequence ID" value="KAK0514853.1"/>
    <property type="molecule type" value="Genomic_DNA"/>
</dbReference>
<reference evidence="9" key="1">
    <citation type="submission" date="2023-03" db="EMBL/GenBank/DDBJ databases">
        <title>Complete genome of Cladonia borealis.</title>
        <authorList>
            <person name="Park H."/>
        </authorList>
    </citation>
    <scope>NUCLEOTIDE SEQUENCE</scope>
    <source>
        <strain evidence="9">ANT050790</strain>
    </source>
</reference>
<keyword evidence="3" id="KW-0805">Transcription regulation</keyword>
<dbReference type="Pfam" id="PF02229">
    <property type="entry name" value="PC4"/>
    <property type="match status" value="1"/>
</dbReference>
<evidence type="ECO:0000256" key="7">
    <source>
        <dbReference type="SAM" id="MobiDB-lite"/>
    </source>
</evidence>
<protein>
    <recommendedName>
        <fullName evidence="8">Transcriptional coactivator p15 (PC4) C-terminal domain-containing protein</fullName>
    </recommendedName>
</protein>
<dbReference type="Gene3D" id="2.30.31.10">
    <property type="entry name" value="Transcriptional Coactivator Pc4, Chain A"/>
    <property type="match status" value="1"/>
</dbReference>
<comment type="caution">
    <text evidence="9">The sequence shown here is derived from an EMBL/GenBank/DDBJ whole genome shotgun (WGS) entry which is preliminary data.</text>
</comment>
<dbReference type="InterPro" id="IPR003173">
    <property type="entry name" value="PC4_C"/>
</dbReference>
<organism evidence="9 10">
    <name type="scientific">Cladonia borealis</name>
    <dbReference type="NCBI Taxonomy" id="184061"/>
    <lineage>
        <taxon>Eukaryota</taxon>
        <taxon>Fungi</taxon>
        <taxon>Dikarya</taxon>
        <taxon>Ascomycota</taxon>
        <taxon>Pezizomycotina</taxon>
        <taxon>Lecanoromycetes</taxon>
        <taxon>OSLEUM clade</taxon>
        <taxon>Lecanoromycetidae</taxon>
        <taxon>Lecanorales</taxon>
        <taxon>Lecanorineae</taxon>
        <taxon>Cladoniaceae</taxon>
        <taxon>Cladonia</taxon>
    </lineage>
</organism>
<dbReference type="AlphaFoldDB" id="A0AA39R7Q7"/>
<dbReference type="GO" id="GO:0003713">
    <property type="term" value="F:transcription coactivator activity"/>
    <property type="evidence" value="ECO:0007669"/>
    <property type="project" value="InterPro"/>
</dbReference>
<dbReference type="GO" id="GO:0003677">
    <property type="term" value="F:DNA binding"/>
    <property type="evidence" value="ECO:0007669"/>
    <property type="project" value="UniProtKB-KW"/>
</dbReference>
<feature type="region of interest" description="Disordered" evidence="7">
    <location>
        <begin position="1"/>
        <end position="63"/>
    </location>
</feature>
<feature type="region of interest" description="Disordered" evidence="7">
    <location>
        <begin position="126"/>
        <end position="170"/>
    </location>
</feature>
<keyword evidence="5" id="KW-0804">Transcription</keyword>
<evidence type="ECO:0000313" key="10">
    <source>
        <dbReference type="Proteomes" id="UP001166286"/>
    </source>
</evidence>
<evidence type="ECO:0000256" key="5">
    <source>
        <dbReference type="ARBA" id="ARBA00023163"/>
    </source>
</evidence>
<sequence length="170" mass="18581">MPPKKRPAVSASDYDSDNGFVEDVAPKSKRSKVSKDGGGSGGTKGKEKDKDGDKDKEGEEEFWELSEKRRVGIQEYAGKNLINIREFYEKGGEMLPGKKGISLSVDQFNNLVKCLPQIERALAKKGEKIDRPSYEGGGGSAAADGDGEEEMVVEKQATAKRNFDETSEEE</sequence>
<dbReference type="GO" id="GO:0005634">
    <property type="term" value="C:nucleus"/>
    <property type="evidence" value="ECO:0007669"/>
    <property type="project" value="UniProtKB-SubCell"/>
</dbReference>
<evidence type="ECO:0000256" key="4">
    <source>
        <dbReference type="ARBA" id="ARBA00023125"/>
    </source>
</evidence>
<dbReference type="InterPro" id="IPR045125">
    <property type="entry name" value="Sub1/Tcp4-like"/>
</dbReference>
<feature type="domain" description="Transcriptional coactivator p15 (PC4) C-terminal" evidence="8">
    <location>
        <begin position="63"/>
        <end position="113"/>
    </location>
</feature>
<dbReference type="SUPFAM" id="SSF54447">
    <property type="entry name" value="ssDNA-binding transcriptional regulator domain"/>
    <property type="match status" value="1"/>
</dbReference>
<evidence type="ECO:0000256" key="3">
    <source>
        <dbReference type="ARBA" id="ARBA00023015"/>
    </source>
</evidence>
<comment type="similarity">
    <text evidence="2">Belongs to the transcriptional coactivator PC4 family.</text>
</comment>
<feature type="compositionally biased region" description="Basic and acidic residues" evidence="7">
    <location>
        <begin position="44"/>
        <end position="57"/>
    </location>
</feature>
<evidence type="ECO:0000313" key="9">
    <source>
        <dbReference type="EMBL" id="KAK0514853.1"/>
    </source>
</evidence>
<evidence type="ECO:0000259" key="8">
    <source>
        <dbReference type="Pfam" id="PF02229"/>
    </source>
</evidence>
<comment type="subcellular location">
    <subcellularLocation>
        <location evidence="1">Nucleus</location>
    </subcellularLocation>
</comment>
<accession>A0AA39R7Q7</accession>
<dbReference type="PANTHER" id="PTHR13215">
    <property type="entry name" value="RNA POLYMERASE II TRANSCRIPTIONAL COACTIVATOR"/>
    <property type="match status" value="1"/>
</dbReference>
<gene>
    <name evidence="9" type="ORF">JMJ35_002232</name>
</gene>
<evidence type="ECO:0000256" key="1">
    <source>
        <dbReference type="ARBA" id="ARBA00004123"/>
    </source>
</evidence>
<name>A0AA39R7Q7_9LECA</name>
<dbReference type="Proteomes" id="UP001166286">
    <property type="component" value="Unassembled WGS sequence"/>
</dbReference>
<dbReference type="GO" id="GO:0060261">
    <property type="term" value="P:positive regulation of transcription initiation by RNA polymerase II"/>
    <property type="evidence" value="ECO:0007669"/>
    <property type="project" value="InterPro"/>
</dbReference>
<keyword evidence="6" id="KW-0539">Nucleus</keyword>
<evidence type="ECO:0000256" key="2">
    <source>
        <dbReference type="ARBA" id="ARBA00009001"/>
    </source>
</evidence>
<proteinExistence type="inferred from homology"/>